<evidence type="ECO:0000313" key="1">
    <source>
        <dbReference type="EMBL" id="PSJ37658.1"/>
    </source>
</evidence>
<keyword evidence="2" id="KW-1185">Reference proteome</keyword>
<protein>
    <submittedName>
        <fullName evidence="1">Uncharacterized protein</fullName>
    </submittedName>
</protein>
<proteinExistence type="predicted"/>
<gene>
    <name evidence="1" type="ORF">C7I55_21575</name>
</gene>
<sequence>MVTPTFGCSLNLGTRTISLPSLDWAQAPAMSAGPAAITVDASRTAPMDIIQAFMCSPLSCLSGGRDLHPRHVRA</sequence>
<name>A0A2P7QI62_9SPHN</name>
<reference evidence="1 2" key="1">
    <citation type="submission" date="2018-03" db="EMBL/GenBank/DDBJ databases">
        <title>The draft genome of Sphingosinicella sp. GL-C-18.</title>
        <authorList>
            <person name="Liu L."/>
            <person name="Li L."/>
            <person name="Liang L."/>
            <person name="Zhang X."/>
            <person name="Wang T."/>
        </authorList>
    </citation>
    <scope>NUCLEOTIDE SEQUENCE [LARGE SCALE GENOMIC DNA]</scope>
    <source>
        <strain evidence="1 2">GL-C-18</strain>
    </source>
</reference>
<dbReference type="Proteomes" id="UP000241167">
    <property type="component" value="Unassembled WGS sequence"/>
</dbReference>
<dbReference type="AlphaFoldDB" id="A0A2P7QI62"/>
<evidence type="ECO:0000313" key="2">
    <source>
        <dbReference type="Proteomes" id="UP000241167"/>
    </source>
</evidence>
<accession>A0A2P7QI62</accession>
<organism evidence="1 2">
    <name type="scientific">Allosphingosinicella deserti</name>
    <dbReference type="NCBI Taxonomy" id="2116704"/>
    <lineage>
        <taxon>Bacteria</taxon>
        <taxon>Pseudomonadati</taxon>
        <taxon>Pseudomonadota</taxon>
        <taxon>Alphaproteobacteria</taxon>
        <taxon>Sphingomonadales</taxon>
        <taxon>Sphingomonadaceae</taxon>
        <taxon>Allosphingosinicella</taxon>
    </lineage>
</organism>
<dbReference type="EMBL" id="PXYI01000008">
    <property type="protein sequence ID" value="PSJ37658.1"/>
    <property type="molecule type" value="Genomic_DNA"/>
</dbReference>
<comment type="caution">
    <text evidence="1">The sequence shown here is derived from an EMBL/GenBank/DDBJ whole genome shotgun (WGS) entry which is preliminary data.</text>
</comment>